<keyword evidence="2" id="KW-0560">Oxidoreductase</keyword>
<dbReference type="AlphaFoldDB" id="A0A9P4N8M4"/>
<comment type="similarity">
    <text evidence="1">Belongs to the short-chain dehydrogenases/reductases (SDR) family.</text>
</comment>
<dbReference type="PANTHER" id="PTHR42901:SF1">
    <property type="entry name" value="ALCOHOL DEHYDROGENASE"/>
    <property type="match status" value="1"/>
</dbReference>
<dbReference type="GO" id="GO:0016491">
    <property type="term" value="F:oxidoreductase activity"/>
    <property type="evidence" value="ECO:0007669"/>
    <property type="project" value="UniProtKB-KW"/>
</dbReference>
<accession>A0A9P4N8M4</accession>
<dbReference type="OrthoDB" id="1933717at2759"/>
<dbReference type="CDD" id="cd05233">
    <property type="entry name" value="SDR_c"/>
    <property type="match status" value="1"/>
</dbReference>
<dbReference type="Gene3D" id="3.40.50.720">
    <property type="entry name" value="NAD(P)-binding Rossmann-like Domain"/>
    <property type="match status" value="1"/>
</dbReference>
<dbReference type="PANTHER" id="PTHR42901">
    <property type="entry name" value="ALCOHOL DEHYDROGENASE"/>
    <property type="match status" value="1"/>
</dbReference>
<evidence type="ECO:0000313" key="4">
    <source>
        <dbReference type="Proteomes" id="UP000800093"/>
    </source>
</evidence>
<comment type="caution">
    <text evidence="3">The sequence shown here is derived from an EMBL/GenBank/DDBJ whole genome shotgun (WGS) entry which is preliminary data.</text>
</comment>
<name>A0A9P4N8M4_9PLEO</name>
<dbReference type="Proteomes" id="UP000800093">
    <property type="component" value="Unassembled WGS sequence"/>
</dbReference>
<dbReference type="PRINTS" id="PR00081">
    <property type="entry name" value="GDHRDH"/>
</dbReference>
<evidence type="ECO:0000256" key="2">
    <source>
        <dbReference type="ARBA" id="ARBA00023002"/>
    </source>
</evidence>
<proteinExistence type="inferred from homology"/>
<gene>
    <name evidence="3" type="ORF">CC78DRAFT_615712</name>
</gene>
<evidence type="ECO:0000256" key="1">
    <source>
        <dbReference type="ARBA" id="ARBA00006484"/>
    </source>
</evidence>
<dbReference type="Pfam" id="PF00106">
    <property type="entry name" value="adh_short"/>
    <property type="match status" value="1"/>
</dbReference>
<evidence type="ECO:0000313" key="3">
    <source>
        <dbReference type="EMBL" id="KAF2265556.1"/>
    </source>
</evidence>
<dbReference type="InterPro" id="IPR002347">
    <property type="entry name" value="SDR_fam"/>
</dbReference>
<dbReference type="EMBL" id="ML986604">
    <property type="protein sequence ID" value="KAF2265556.1"/>
    <property type="molecule type" value="Genomic_DNA"/>
</dbReference>
<sequence>MSTPSFTSKFHKKAYPFISPTQPELSARGKVVLVTGSGSGIGQATAIEFAQADAKALILCGRRKDALEETKLKIDSHRKKVEVLIIPLDVSDEYQVPFAFQTAKSTFGDIDIVINSAGYFPDKGLLKDTSVSNFWTAFEVNMKGSFLVAQAFLRTCPPSEKHPKILIILSSALAVYPGSLMKSVPAAYPITKLAEFKFAEYLAVENPDNFRVYAIHPGVIDTDMSKRSIAMAPDPEALRTILNYEDVELSAGFMLWLCSERGRCMPSGRALWINWDVDELEARAHELKKDPFLLTIGVLGWPFARTE</sequence>
<organism evidence="3 4">
    <name type="scientific">Lojkania enalia</name>
    <dbReference type="NCBI Taxonomy" id="147567"/>
    <lineage>
        <taxon>Eukaryota</taxon>
        <taxon>Fungi</taxon>
        <taxon>Dikarya</taxon>
        <taxon>Ascomycota</taxon>
        <taxon>Pezizomycotina</taxon>
        <taxon>Dothideomycetes</taxon>
        <taxon>Pleosporomycetidae</taxon>
        <taxon>Pleosporales</taxon>
        <taxon>Pleosporales incertae sedis</taxon>
        <taxon>Lojkania</taxon>
    </lineage>
</organism>
<dbReference type="InterPro" id="IPR036291">
    <property type="entry name" value="NAD(P)-bd_dom_sf"/>
</dbReference>
<dbReference type="SUPFAM" id="SSF51735">
    <property type="entry name" value="NAD(P)-binding Rossmann-fold domains"/>
    <property type="match status" value="1"/>
</dbReference>
<reference evidence="4" key="1">
    <citation type="journal article" date="2020" name="Stud. Mycol.">
        <title>101 Dothideomycetes genomes: A test case for predicting lifestyles and emergence of pathogens.</title>
        <authorList>
            <person name="Haridas S."/>
            <person name="Albert R."/>
            <person name="Binder M."/>
            <person name="Bloem J."/>
            <person name="LaButti K."/>
            <person name="Salamov A."/>
            <person name="Andreopoulos B."/>
            <person name="Baker S."/>
            <person name="Barry K."/>
            <person name="Bills G."/>
            <person name="Bluhm B."/>
            <person name="Cannon C."/>
            <person name="Castanera R."/>
            <person name="Culley D."/>
            <person name="Daum C."/>
            <person name="Ezra D."/>
            <person name="Gonzalez J."/>
            <person name="Henrissat B."/>
            <person name="Kuo A."/>
            <person name="Liang C."/>
            <person name="Lipzen A."/>
            <person name="Lutzoni F."/>
            <person name="Magnuson J."/>
            <person name="Mondo S."/>
            <person name="Nolan M."/>
            <person name="Ohm R."/>
            <person name="Pangilinan J."/>
            <person name="Park H.-J."/>
            <person name="Ramirez L."/>
            <person name="Alfaro M."/>
            <person name="Sun H."/>
            <person name="Tritt A."/>
            <person name="Yoshinaga Y."/>
            <person name="Zwiers L.-H."/>
            <person name="Turgeon B."/>
            <person name="Goodwin S."/>
            <person name="Spatafora J."/>
            <person name="Crous P."/>
            <person name="Grigoriev I."/>
        </authorList>
    </citation>
    <scope>NUCLEOTIDE SEQUENCE [LARGE SCALE GENOMIC DNA]</scope>
    <source>
        <strain evidence="4">CBS 304.66</strain>
    </source>
</reference>
<keyword evidence="4" id="KW-1185">Reference proteome</keyword>
<protein>
    <submittedName>
        <fullName evidence="3">NAD(P)-binding protein</fullName>
    </submittedName>
</protein>